<protein>
    <submittedName>
        <fullName evidence="3">Uncharacterized protein</fullName>
    </submittedName>
</protein>
<evidence type="ECO:0000313" key="3">
    <source>
        <dbReference type="EMBL" id="CAL8138214.1"/>
    </source>
</evidence>
<name>A0ABP1RY15_9HEXA</name>
<evidence type="ECO:0000313" key="4">
    <source>
        <dbReference type="Proteomes" id="UP001642540"/>
    </source>
</evidence>
<gene>
    <name evidence="3" type="ORF">ODALV1_LOCUS27267</name>
</gene>
<dbReference type="Proteomes" id="UP001642540">
    <property type="component" value="Unassembled WGS sequence"/>
</dbReference>
<reference evidence="3 4" key="1">
    <citation type="submission" date="2024-08" db="EMBL/GenBank/DDBJ databases">
        <authorList>
            <person name="Cucini C."/>
            <person name="Frati F."/>
        </authorList>
    </citation>
    <scope>NUCLEOTIDE SEQUENCE [LARGE SCALE GENOMIC DNA]</scope>
</reference>
<feature type="chain" id="PRO_5046495488" evidence="2">
    <location>
        <begin position="20"/>
        <end position="106"/>
    </location>
</feature>
<evidence type="ECO:0000256" key="1">
    <source>
        <dbReference type="SAM" id="MobiDB-lite"/>
    </source>
</evidence>
<organism evidence="3 4">
    <name type="scientific">Orchesella dallaii</name>
    <dbReference type="NCBI Taxonomy" id="48710"/>
    <lineage>
        <taxon>Eukaryota</taxon>
        <taxon>Metazoa</taxon>
        <taxon>Ecdysozoa</taxon>
        <taxon>Arthropoda</taxon>
        <taxon>Hexapoda</taxon>
        <taxon>Collembola</taxon>
        <taxon>Entomobryomorpha</taxon>
        <taxon>Entomobryoidea</taxon>
        <taxon>Orchesellidae</taxon>
        <taxon>Orchesellinae</taxon>
        <taxon>Orchesella</taxon>
    </lineage>
</organism>
<comment type="caution">
    <text evidence="3">The sequence shown here is derived from an EMBL/GenBank/DDBJ whole genome shotgun (WGS) entry which is preliminary data.</text>
</comment>
<accession>A0ABP1RY15</accession>
<keyword evidence="4" id="KW-1185">Reference proteome</keyword>
<feature type="compositionally biased region" description="Low complexity" evidence="1">
    <location>
        <begin position="82"/>
        <end position="106"/>
    </location>
</feature>
<dbReference type="EMBL" id="CAXLJM020000122">
    <property type="protein sequence ID" value="CAL8138214.1"/>
    <property type="molecule type" value="Genomic_DNA"/>
</dbReference>
<feature type="region of interest" description="Disordered" evidence="1">
    <location>
        <begin position="80"/>
        <end position="106"/>
    </location>
</feature>
<feature type="signal peptide" evidence="2">
    <location>
        <begin position="1"/>
        <end position="19"/>
    </location>
</feature>
<sequence length="106" mass="11587">MKQVSVLLLSSILFLIIIGHHETDSFLFGNNQVSWVSGIPSFQPGQCSFGQTSLNSQAQPCMFCRCVFNFWICRRLSNCQPSSSSTTLTVSTTRFTTTPSTTAPAG</sequence>
<evidence type="ECO:0000256" key="2">
    <source>
        <dbReference type="SAM" id="SignalP"/>
    </source>
</evidence>
<proteinExistence type="predicted"/>
<keyword evidence="2" id="KW-0732">Signal</keyword>